<dbReference type="GO" id="GO:0005524">
    <property type="term" value="F:ATP binding"/>
    <property type="evidence" value="ECO:0007669"/>
    <property type="project" value="UniProtKB-KW"/>
</dbReference>
<dbReference type="Gene3D" id="3.40.50.300">
    <property type="entry name" value="P-loop containing nucleotide triphosphate hydrolases"/>
    <property type="match status" value="1"/>
</dbReference>
<dbReference type="CDD" id="cd19499">
    <property type="entry name" value="RecA-like_ClpB_Hsp104-like"/>
    <property type="match status" value="1"/>
</dbReference>
<dbReference type="Proteomes" id="UP000463388">
    <property type="component" value="Unassembled WGS sequence"/>
</dbReference>
<proteinExistence type="predicted"/>
<protein>
    <submittedName>
        <fullName evidence="4">AAA domain-containing protein</fullName>
    </submittedName>
</protein>
<dbReference type="InterPro" id="IPR003593">
    <property type="entry name" value="AAA+_ATPase"/>
</dbReference>
<dbReference type="EMBL" id="WSRR01000026">
    <property type="protein sequence ID" value="MVX61630.1"/>
    <property type="molecule type" value="Genomic_DNA"/>
</dbReference>
<dbReference type="InterPro" id="IPR050130">
    <property type="entry name" value="ClpA_ClpB"/>
</dbReference>
<keyword evidence="5" id="KW-1185">Reference proteome</keyword>
<feature type="domain" description="AAA+ ATPase" evidence="3">
    <location>
        <begin position="358"/>
        <end position="505"/>
    </location>
</feature>
<dbReference type="SUPFAM" id="SSF52540">
    <property type="entry name" value="P-loop containing nucleoside triphosphate hydrolases"/>
    <property type="match status" value="1"/>
</dbReference>
<dbReference type="RefSeq" id="WP_160346905.1">
    <property type="nucleotide sequence ID" value="NZ_WSRR01000026.1"/>
</dbReference>
<keyword evidence="1" id="KW-0547">Nucleotide-binding</keyword>
<evidence type="ECO:0000259" key="3">
    <source>
        <dbReference type="SMART" id="SM00382"/>
    </source>
</evidence>
<evidence type="ECO:0000256" key="1">
    <source>
        <dbReference type="ARBA" id="ARBA00022741"/>
    </source>
</evidence>
<gene>
    <name evidence="4" type="ORF">GKZ27_09230</name>
</gene>
<dbReference type="InterPro" id="IPR027417">
    <property type="entry name" value="P-loop_NTPase"/>
</dbReference>
<dbReference type="PANTHER" id="PTHR11638:SF18">
    <property type="entry name" value="HEAT SHOCK PROTEIN 104"/>
    <property type="match status" value="1"/>
</dbReference>
<dbReference type="GO" id="GO:0034605">
    <property type="term" value="P:cellular response to heat"/>
    <property type="evidence" value="ECO:0007669"/>
    <property type="project" value="TreeGrafter"/>
</dbReference>
<accession>A0A6N8JS40</accession>
<dbReference type="InterPro" id="IPR001270">
    <property type="entry name" value="ClpA/B"/>
</dbReference>
<comment type="caution">
    <text evidence="4">The sequence shown here is derived from an EMBL/GenBank/DDBJ whole genome shotgun (WGS) entry which is preliminary data.</text>
</comment>
<dbReference type="GO" id="GO:0016887">
    <property type="term" value="F:ATP hydrolysis activity"/>
    <property type="evidence" value="ECO:0007669"/>
    <property type="project" value="InterPro"/>
</dbReference>
<dbReference type="SMART" id="SM00382">
    <property type="entry name" value="AAA"/>
    <property type="match status" value="1"/>
</dbReference>
<dbReference type="GO" id="GO:0005737">
    <property type="term" value="C:cytoplasm"/>
    <property type="evidence" value="ECO:0007669"/>
    <property type="project" value="TreeGrafter"/>
</dbReference>
<evidence type="ECO:0000313" key="4">
    <source>
        <dbReference type="EMBL" id="MVX61630.1"/>
    </source>
</evidence>
<evidence type="ECO:0000256" key="2">
    <source>
        <dbReference type="ARBA" id="ARBA00022840"/>
    </source>
</evidence>
<dbReference type="OrthoDB" id="3170949at2"/>
<dbReference type="PRINTS" id="PR00300">
    <property type="entry name" value="CLPPROTEASEA"/>
</dbReference>
<reference evidence="4 5" key="1">
    <citation type="submission" date="2019-12" db="EMBL/GenBank/DDBJ databases">
        <title>Microbes associate with the intestines of laboratory mice.</title>
        <authorList>
            <person name="Navarre W."/>
            <person name="Wong E."/>
        </authorList>
    </citation>
    <scope>NUCLEOTIDE SEQUENCE [LARGE SCALE GENOMIC DNA]</scope>
    <source>
        <strain evidence="4 5">NM66_B29</strain>
    </source>
</reference>
<dbReference type="AlphaFoldDB" id="A0A6N8JS40"/>
<dbReference type="Pfam" id="PF07724">
    <property type="entry name" value="AAA_2"/>
    <property type="match status" value="1"/>
</dbReference>
<organism evidence="4 5">
    <name type="scientific">Adlercreutzia mucosicola</name>
    <dbReference type="NCBI Taxonomy" id="580026"/>
    <lineage>
        <taxon>Bacteria</taxon>
        <taxon>Bacillati</taxon>
        <taxon>Actinomycetota</taxon>
        <taxon>Coriobacteriia</taxon>
        <taxon>Eggerthellales</taxon>
        <taxon>Eggerthellaceae</taxon>
        <taxon>Adlercreutzia</taxon>
    </lineage>
</organism>
<dbReference type="InterPro" id="IPR003959">
    <property type="entry name" value="ATPase_AAA_core"/>
</dbReference>
<dbReference type="PANTHER" id="PTHR11638">
    <property type="entry name" value="ATP-DEPENDENT CLP PROTEASE"/>
    <property type="match status" value="1"/>
</dbReference>
<evidence type="ECO:0000313" key="5">
    <source>
        <dbReference type="Proteomes" id="UP000463388"/>
    </source>
</evidence>
<sequence>MTPTWQRELDNFIGIKPIFVIEGNVADLYPWSPAPNTAAPAPEAADPSAAADFLPLDALLAALFAGTDPGRPRPYRFLFVDPLRGISDPLGTGDATILANAAQREAAQITAEAEALNPASDPASRQQPYAANRLVHDALLVRAALSRRLDDDAAAPASVACVFNLASRLASSPEDLTPEENAVFMNLYLGAADTIRGDGAHVNTLVLVVNRASDVPSWLTRGNPDARVISIPNPDRPAREAYLDRAFPDLADPSLAKVRGKLIDTTDAMKLVELDELRRLYARGGTEPAAIPQLVDLYKYGIRENQWTAMADKLRDDPAAVLRRRVKGQEPAIDKIVTVLKRSVLGFSGMQHSSGTKPKGVLFLAGPTGTGKTEMVKAVTELLFGDERSYLRFDMSEYAAENADQKLFGAPPGYVGYEAGGQLTNAVRANPFSVLLFDEVEKAHPSIMDKFLQILEDGRMTDGQGQTVYFSETIIFFTSNVGISEELLDEHGRIVGRRNIVHPGEPYDAIRAKVEAAMATHFKPEVLNRIGDNIVVFDYISPEASRLILQAQLAKINGNVRARCGITVAASAALTEHLLEAAMADEVRERGGRGIGNLVENAYLNPLATFIFDNGIERGEAVEALLAHGAVAFRRATDDGRAPLVGAAGETACLVPEDR</sequence>
<name>A0A6N8JS40_9ACTN</name>
<keyword evidence="2" id="KW-0067">ATP-binding</keyword>